<evidence type="ECO:0000313" key="3">
    <source>
        <dbReference type="Proteomes" id="UP001342314"/>
    </source>
</evidence>
<feature type="region of interest" description="Disordered" evidence="1">
    <location>
        <begin position="160"/>
        <end position="185"/>
    </location>
</feature>
<dbReference type="EMBL" id="BQKY01000014">
    <property type="protein sequence ID" value="GJN93455.1"/>
    <property type="molecule type" value="Genomic_DNA"/>
</dbReference>
<organism evidence="2 3">
    <name type="scientific">Rhodotorula paludigena</name>
    <dbReference type="NCBI Taxonomy" id="86838"/>
    <lineage>
        <taxon>Eukaryota</taxon>
        <taxon>Fungi</taxon>
        <taxon>Dikarya</taxon>
        <taxon>Basidiomycota</taxon>
        <taxon>Pucciniomycotina</taxon>
        <taxon>Microbotryomycetes</taxon>
        <taxon>Sporidiobolales</taxon>
        <taxon>Sporidiobolaceae</taxon>
        <taxon>Rhodotorula</taxon>
    </lineage>
</organism>
<feature type="compositionally biased region" description="Basic and acidic residues" evidence="1">
    <location>
        <begin position="1"/>
        <end position="11"/>
    </location>
</feature>
<reference evidence="2 3" key="1">
    <citation type="submission" date="2021-12" db="EMBL/GenBank/DDBJ databases">
        <title>High titer production of polyol ester of fatty acids by Rhodotorula paludigena BS15 towards product separation-free biomass refinery.</title>
        <authorList>
            <person name="Mano J."/>
            <person name="Ono H."/>
            <person name="Tanaka T."/>
            <person name="Naito K."/>
            <person name="Sushida H."/>
            <person name="Ike M."/>
            <person name="Tokuyasu K."/>
            <person name="Kitaoka M."/>
        </authorList>
    </citation>
    <scope>NUCLEOTIDE SEQUENCE [LARGE SCALE GENOMIC DNA]</scope>
    <source>
        <strain evidence="2 3">BS15</strain>
    </source>
</reference>
<accession>A0AAV5GLH0</accession>
<feature type="compositionally biased region" description="Polar residues" evidence="1">
    <location>
        <begin position="354"/>
        <end position="363"/>
    </location>
</feature>
<name>A0AAV5GLH0_9BASI</name>
<dbReference type="AlphaFoldDB" id="A0AAV5GLH0"/>
<evidence type="ECO:0000313" key="2">
    <source>
        <dbReference type="EMBL" id="GJN93455.1"/>
    </source>
</evidence>
<sequence>MTSVSSDREPVGSRLGEGSTAATTGASLVNRVERKLQSTAQFTIWQYCKDIEAELGDAKRDSVKWHELTALLYRPVEHLPDQEIKLHAPTCALTGLENKPEAAHLVAAANEYADHQVPANKIMLAYRLHVGLDARTWDLLPALDAVLIRLLAEAAYQSKRLEDEDNEPTTKRARTAASSTETASTKLPARPPFMLFYERLESIPAVGHFTPRHAYRAKRLAWRDPLEVEQTVDYAVVRSDEDADYAASVELEGVPPVLLPASTNLLIYAMAGRIKQIPPAPFELRKSSSILADAVDLLLEFWNLKDTSNPAQLVQRAKTFASTLENPSAFGALFSANLSGISFDALPHPSLPSTHLDSRSPYTRTHAHETPGPSSTAPALAVTVQSLEQAVIPLTPCALAASARDPSSSTARIAQWAATSSAAAG</sequence>
<gene>
    <name evidence="2" type="ORF">Rhopal_006511-T1</name>
</gene>
<proteinExistence type="predicted"/>
<dbReference type="Proteomes" id="UP001342314">
    <property type="component" value="Unassembled WGS sequence"/>
</dbReference>
<feature type="compositionally biased region" description="Low complexity" evidence="1">
    <location>
        <begin position="175"/>
        <end position="185"/>
    </location>
</feature>
<comment type="caution">
    <text evidence="2">The sequence shown here is derived from an EMBL/GenBank/DDBJ whole genome shotgun (WGS) entry which is preliminary data.</text>
</comment>
<feature type="region of interest" description="Disordered" evidence="1">
    <location>
        <begin position="354"/>
        <end position="377"/>
    </location>
</feature>
<feature type="region of interest" description="Disordered" evidence="1">
    <location>
        <begin position="1"/>
        <end position="20"/>
    </location>
</feature>
<keyword evidence="3" id="KW-1185">Reference proteome</keyword>
<protein>
    <recommendedName>
        <fullName evidence="4">HNH nuclease domain-containing protein</fullName>
    </recommendedName>
</protein>
<evidence type="ECO:0000256" key="1">
    <source>
        <dbReference type="SAM" id="MobiDB-lite"/>
    </source>
</evidence>
<evidence type="ECO:0008006" key="4">
    <source>
        <dbReference type="Google" id="ProtNLM"/>
    </source>
</evidence>